<dbReference type="EMBL" id="GG745365">
    <property type="protein sequence ID" value="KNE70409.1"/>
    <property type="molecule type" value="Genomic_DNA"/>
</dbReference>
<reference evidence="2 3" key="1">
    <citation type="submission" date="2009-11" db="EMBL/GenBank/DDBJ databases">
        <title>Annotation of Allomyces macrogynus ATCC 38327.</title>
        <authorList>
            <consortium name="The Broad Institute Genome Sequencing Platform"/>
            <person name="Russ C."/>
            <person name="Cuomo C."/>
            <person name="Burger G."/>
            <person name="Gray M.W."/>
            <person name="Holland P.W.H."/>
            <person name="King N."/>
            <person name="Lang F.B.F."/>
            <person name="Roger A.J."/>
            <person name="Ruiz-Trillo I."/>
            <person name="Young S.K."/>
            <person name="Zeng Q."/>
            <person name="Gargeya S."/>
            <person name="Fitzgerald M."/>
            <person name="Haas B."/>
            <person name="Abouelleil A."/>
            <person name="Alvarado L."/>
            <person name="Arachchi H.M."/>
            <person name="Berlin A."/>
            <person name="Chapman S.B."/>
            <person name="Gearin G."/>
            <person name="Goldberg J."/>
            <person name="Griggs A."/>
            <person name="Gujja S."/>
            <person name="Hansen M."/>
            <person name="Heiman D."/>
            <person name="Howarth C."/>
            <person name="Larimer J."/>
            <person name="Lui A."/>
            <person name="MacDonald P.J.P."/>
            <person name="McCowen C."/>
            <person name="Montmayeur A."/>
            <person name="Murphy C."/>
            <person name="Neiman D."/>
            <person name="Pearson M."/>
            <person name="Priest M."/>
            <person name="Roberts A."/>
            <person name="Saif S."/>
            <person name="Shea T."/>
            <person name="Sisk P."/>
            <person name="Stolte C."/>
            <person name="Sykes S."/>
            <person name="Wortman J."/>
            <person name="Nusbaum C."/>
            <person name="Birren B."/>
        </authorList>
    </citation>
    <scope>NUCLEOTIDE SEQUENCE [LARGE SCALE GENOMIC DNA]</scope>
    <source>
        <strain evidence="2 3">ATCC 38327</strain>
    </source>
</reference>
<dbReference type="OrthoDB" id="5564827at2759"/>
<name>A0A0L0T760_ALLM3</name>
<accession>A0A0L0T760</accession>
<proteinExistence type="predicted"/>
<dbReference type="VEuPathDB" id="FungiDB:AMAG_19719"/>
<dbReference type="AlphaFoldDB" id="A0A0L0T760"/>
<gene>
    <name evidence="1" type="ORF">AMAG_19719</name>
    <name evidence="2" type="ORF">AMAG_20108</name>
</gene>
<dbReference type="EMBL" id="GG745354">
    <property type="protein sequence ID" value="KNE67868.1"/>
    <property type="molecule type" value="Genomic_DNA"/>
</dbReference>
<evidence type="ECO:0000313" key="3">
    <source>
        <dbReference type="Proteomes" id="UP000054350"/>
    </source>
</evidence>
<evidence type="ECO:0000313" key="1">
    <source>
        <dbReference type="EMBL" id="KNE67868.1"/>
    </source>
</evidence>
<keyword evidence="3" id="KW-1185">Reference proteome</keyword>
<protein>
    <submittedName>
        <fullName evidence="2">Uncharacterized protein</fullName>
    </submittedName>
</protein>
<dbReference type="VEuPathDB" id="FungiDB:AMAG_20108"/>
<dbReference type="Proteomes" id="UP000054350">
    <property type="component" value="Unassembled WGS sequence"/>
</dbReference>
<organism evidence="2 3">
    <name type="scientific">Allomyces macrogynus (strain ATCC 38327)</name>
    <name type="common">Allomyces javanicus var. macrogynus</name>
    <dbReference type="NCBI Taxonomy" id="578462"/>
    <lineage>
        <taxon>Eukaryota</taxon>
        <taxon>Fungi</taxon>
        <taxon>Fungi incertae sedis</taxon>
        <taxon>Blastocladiomycota</taxon>
        <taxon>Blastocladiomycetes</taxon>
        <taxon>Blastocladiales</taxon>
        <taxon>Blastocladiaceae</taxon>
        <taxon>Allomyces</taxon>
    </lineage>
</organism>
<evidence type="ECO:0000313" key="2">
    <source>
        <dbReference type="EMBL" id="KNE70409.1"/>
    </source>
</evidence>
<reference evidence="3" key="2">
    <citation type="submission" date="2009-11" db="EMBL/GenBank/DDBJ databases">
        <title>The Genome Sequence of Allomyces macrogynus strain ATCC 38327.</title>
        <authorList>
            <consortium name="The Broad Institute Genome Sequencing Platform"/>
            <person name="Russ C."/>
            <person name="Cuomo C."/>
            <person name="Shea T."/>
            <person name="Young S.K."/>
            <person name="Zeng Q."/>
            <person name="Koehrsen M."/>
            <person name="Haas B."/>
            <person name="Borodovsky M."/>
            <person name="Guigo R."/>
            <person name="Alvarado L."/>
            <person name="Berlin A."/>
            <person name="Borenstein D."/>
            <person name="Chen Z."/>
            <person name="Engels R."/>
            <person name="Freedman E."/>
            <person name="Gellesch M."/>
            <person name="Goldberg J."/>
            <person name="Griggs A."/>
            <person name="Gujja S."/>
            <person name="Heiman D."/>
            <person name="Hepburn T."/>
            <person name="Howarth C."/>
            <person name="Jen D."/>
            <person name="Larson L."/>
            <person name="Lewis B."/>
            <person name="Mehta T."/>
            <person name="Park D."/>
            <person name="Pearson M."/>
            <person name="Roberts A."/>
            <person name="Saif S."/>
            <person name="Shenoy N."/>
            <person name="Sisk P."/>
            <person name="Stolte C."/>
            <person name="Sykes S."/>
            <person name="Walk T."/>
            <person name="White J."/>
            <person name="Yandava C."/>
            <person name="Burger G."/>
            <person name="Gray M.W."/>
            <person name="Holland P.W.H."/>
            <person name="King N."/>
            <person name="Lang F.B.F."/>
            <person name="Roger A.J."/>
            <person name="Ruiz-Trillo I."/>
            <person name="Lander E."/>
            <person name="Nusbaum C."/>
        </authorList>
    </citation>
    <scope>NUCLEOTIDE SEQUENCE [LARGE SCALE GENOMIC DNA]</scope>
    <source>
        <strain evidence="3">ATCC 38327</strain>
    </source>
</reference>
<sequence>MTLPRTRTISASSTSSTDLETAVTADLQRRGVLRDMMSALRKHVVDALQSPTVPSRPGPSTVGALLL</sequence>